<keyword evidence="7" id="KW-0133">Cell shape</keyword>
<dbReference type="Proteomes" id="UP001172728">
    <property type="component" value="Unassembled WGS sequence"/>
</dbReference>
<reference evidence="9" key="1">
    <citation type="submission" date="2023-06" db="EMBL/GenBank/DDBJ databases">
        <title>Sysu t00192.</title>
        <authorList>
            <person name="Gao L."/>
            <person name="Fang B.-Z."/>
            <person name="Li W.-J."/>
        </authorList>
    </citation>
    <scope>NUCLEOTIDE SEQUENCE</scope>
    <source>
        <strain evidence="9">SYSU T00192</strain>
    </source>
</reference>
<dbReference type="InterPro" id="IPR003524">
    <property type="entry name" value="PNAcMuramoyl-5peptid_Trfase"/>
</dbReference>
<accession>A0ABT8GAL7</accession>
<keyword evidence="7" id="KW-1003">Cell membrane</keyword>
<protein>
    <recommendedName>
        <fullName evidence="7 8">Phospho-N-acetylmuramoyl-pentapeptide-transferase</fullName>
        <ecNumber evidence="7 8">2.7.8.13</ecNumber>
    </recommendedName>
    <alternativeName>
        <fullName evidence="7">UDP-MurNAc-pentapeptide phosphotransferase</fullName>
    </alternativeName>
</protein>
<evidence type="ECO:0000256" key="8">
    <source>
        <dbReference type="NCBIfam" id="TIGR00445"/>
    </source>
</evidence>
<keyword evidence="7" id="KW-0460">Magnesium</keyword>
<dbReference type="HAMAP" id="MF_00038">
    <property type="entry name" value="MraY"/>
    <property type="match status" value="1"/>
</dbReference>
<evidence type="ECO:0000256" key="3">
    <source>
        <dbReference type="ARBA" id="ARBA00022679"/>
    </source>
</evidence>
<dbReference type="InterPro" id="IPR000715">
    <property type="entry name" value="Glycosyl_transferase_4"/>
</dbReference>
<dbReference type="Pfam" id="PF10555">
    <property type="entry name" value="MraY_sig1"/>
    <property type="match status" value="1"/>
</dbReference>
<feature type="transmembrane region" description="Helical" evidence="7">
    <location>
        <begin position="156"/>
        <end position="179"/>
    </location>
</feature>
<comment type="similarity">
    <text evidence="2 7">Belongs to the glycosyltransferase 4 family. MraY subfamily.</text>
</comment>
<dbReference type="PANTHER" id="PTHR22926:SF5">
    <property type="entry name" value="PHOSPHO-N-ACETYLMURAMOYL-PENTAPEPTIDE-TRANSFERASE HOMOLOG"/>
    <property type="match status" value="1"/>
</dbReference>
<keyword evidence="7" id="KW-0961">Cell wall biogenesis/degradation</keyword>
<keyword evidence="6 7" id="KW-0472">Membrane</keyword>
<evidence type="ECO:0000256" key="7">
    <source>
        <dbReference type="HAMAP-Rule" id="MF_00038"/>
    </source>
</evidence>
<evidence type="ECO:0000313" key="10">
    <source>
        <dbReference type="Proteomes" id="UP001172728"/>
    </source>
</evidence>
<dbReference type="GO" id="GO:0016740">
    <property type="term" value="F:transferase activity"/>
    <property type="evidence" value="ECO:0007669"/>
    <property type="project" value="UniProtKB-KW"/>
</dbReference>
<evidence type="ECO:0000256" key="4">
    <source>
        <dbReference type="ARBA" id="ARBA00022692"/>
    </source>
</evidence>
<keyword evidence="4 7" id="KW-0812">Transmembrane</keyword>
<dbReference type="EMBL" id="JAUHPW010000007">
    <property type="protein sequence ID" value="MDN4476186.1"/>
    <property type="molecule type" value="Genomic_DNA"/>
</dbReference>
<dbReference type="InterPro" id="IPR018480">
    <property type="entry name" value="PNAcMuramoyl-5peptid_Trfase_CS"/>
</dbReference>
<name>A0ABT8GAL7_9MICO</name>
<feature type="transmembrane region" description="Helical" evidence="7">
    <location>
        <begin position="116"/>
        <end position="133"/>
    </location>
</feature>
<dbReference type="PANTHER" id="PTHR22926">
    <property type="entry name" value="PHOSPHO-N-ACETYLMURAMOYL-PENTAPEPTIDE-TRANSFERASE"/>
    <property type="match status" value="1"/>
</dbReference>
<keyword evidence="10" id="KW-1185">Reference proteome</keyword>
<organism evidence="9 10">
    <name type="scientific">Demequina litoralis</name>
    <dbReference type="NCBI Taxonomy" id="3051660"/>
    <lineage>
        <taxon>Bacteria</taxon>
        <taxon>Bacillati</taxon>
        <taxon>Actinomycetota</taxon>
        <taxon>Actinomycetes</taxon>
        <taxon>Micrococcales</taxon>
        <taxon>Demequinaceae</taxon>
        <taxon>Demequina</taxon>
    </lineage>
</organism>
<sequence>MKAVVFAAGLGVLLSLLATPVLIRYLTHRQFGQFIRQDGPASHHVKRGTPTMGGVVIILAAVLAWLGGNLLVGRAPSASSILVVYLMVGLGLVGFLDDAIKISRERSLGLRARWKFLGQGVVGISFGILALQFPDGRGVTPASTAISFLRDTKLDLAIWGPAIGLILFVVWSNLLITAWSNAVNLTDGLDGLASGTAVIFFVAYILINLWQINQACGTPGAGSTCYEVRDPWDLAILAGAIAGACLGFLWWNASPAKIFMGDTGSLAIGGAIAGMTIVTRTELLGVIVGGLFVLVVASSVLQIGYFKISGGKRLFKMAPLHHHFELMGWGEVTIVTRFWIIAAMFTGLGVGIFYAEWVASL</sequence>
<dbReference type="PROSITE" id="PS01347">
    <property type="entry name" value="MRAY_1"/>
    <property type="match status" value="1"/>
</dbReference>
<keyword evidence="5 7" id="KW-1133">Transmembrane helix</keyword>
<comment type="function">
    <text evidence="7">Catalyzes the initial step of the lipid cycle reactions in the biosynthesis of the cell wall peptidoglycan: transfers peptidoglycan precursor phospho-MurNAc-pentapeptide from UDP-MurNAc-pentapeptide onto the lipid carrier undecaprenyl phosphate, yielding undecaprenyl-pyrophosphoryl-MurNAc-pentapeptide, known as lipid I.</text>
</comment>
<feature type="transmembrane region" description="Helical" evidence="7">
    <location>
        <begin position="48"/>
        <end position="66"/>
    </location>
</feature>
<evidence type="ECO:0000256" key="5">
    <source>
        <dbReference type="ARBA" id="ARBA00022989"/>
    </source>
</evidence>
<comment type="catalytic activity">
    <reaction evidence="7">
        <text>UDP-N-acetyl-alpha-D-muramoyl-L-alanyl-gamma-D-glutamyl-meso-2,6-diaminopimeloyl-D-alanyl-D-alanine + di-trans,octa-cis-undecaprenyl phosphate = di-trans,octa-cis-undecaprenyl diphospho-N-acetyl-alpha-D-muramoyl-L-alanyl-D-glutamyl-meso-2,6-diaminopimeloyl-D-alanyl-D-alanine + UMP</text>
        <dbReference type="Rhea" id="RHEA:28386"/>
        <dbReference type="ChEBI" id="CHEBI:57865"/>
        <dbReference type="ChEBI" id="CHEBI:60392"/>
        <dbReference type="ChEBI" id="CHEBI:61386"/>
        <dbReference type="ChEBI" id="CHEBI:61387"/>
        <dbReference type="EC" id="2.7.8.13"/>
    </reaction>
</comment>
<evidence type="ECO:0000256" key="2">
    <source>
        <dbReference type="ARBA" id="ARBA00005583"/>
    </source>
</evidence>
<keyword evidence="7" id="KW-0132">Cell division</keyword>
<comment type="subcellular location">
    <subcellularLocation>
        <location evidence="7">Cell membrane</location>
        <topology evidence="7">Multi-pass membrane protein</topology>
    </subcellularLocation>
    <subcellularLocation>
        <location evidence="1">Membrane</location>
        <topology evidence="1">Multi-pass membrane protein</topology>
    </subcellularLocation>
</comment>
<dbReference type="PROSITE" id="PS01348">
    <property type="entry name" value="MRAY_2"/>
    <property type="match status" value="1"/>
</dbReference>
<keyword evidence="7" id="KW-0479">Metal-binding</keyword>
<proteinExistence type="inferred from homology"/>
<keyword evidence="7" id="KW-0573">Peptidoglycan synthesis</keyword>
<feature type="transmembrane region" description="Helical" evidence="7">
    <location>
        <begin position="6"/>
        <end position="27"/>
    </location>
</feature>
<feature type="transmembrane region" description="Helical" evidence="7">
    <location>
        <begin position="191"/>
        <end position="212"/>
    </location>
</feature>
<comment type="cofactor">
    <cofactor evidence="7">
        <name>Mg(2+)</name>
        <dbReference type="ChEBI" id="CHEBI:18420"/>
    </cofactor>
</comment>
<feature type="transmembrane region" description="Helical" evidence="7">
    <location>
        <begin position="232"/>
        <end position="251"/>
    </location>
</feature>
<keyword evidence="7" id="KW-0131">Cell cycle</keyword>
<dbReference type="RefSeq" id="WP_301134134.1">
    <property type="nucleotide sequence ID" value="NZ_JAUHPW010000007.1"/>
</dbReference>
<feature type="transmembrane region" description="Helical" evidence="7">
    <location>
        <begin position="78"/>
        <end position="96"/>
    </location>
</feature>
<dbReference type="CDD" id="cd06852">
    <property type="entry name" value="GT_MraY"/>
    <property type="match status" value="1"/>
</dbReference>
<keyword evidence="3 7" id="KW-0808">Transferase</keyword>
<dbReference type="Pfam" id="PF00953">
    <property type="entry name" value="Glycos_transf_4"/>
    <property type="match status" value="1"/>
</dbReference>
<gene>
    <name evidence="7 9" type="primary">mraY</name>
    <name evidence="9" type="ORF">QQX09_10005</name>
</gene>
<dbReference type="NCBIfam" id="TIGR00445">
    <property type="entry name" value="mraY"/>
    <property type="match status" value="1"/>
</dbReference>
<evidence type="ECO:0000256" key="6">
    <source>
        <dbReference type="ARBA" id="ARBA00023136"/>
    </source>
</evidence>
<feature type="transmembrane region" description="Helical" evidence="7">
    <location>
        <begin position="326"/>
        <end position="355"/>
    </location>
</feature>
<feature type="transmembrane region" description="Helical" evidence="7">
    <location>
        <begin position="283"/>
        <end position="306"/>
    </location>
</feature>
<comment type="caution">
    <text evidence="9">The sequence shown here is derived from an EMBL/GenBank/DDBJ whole genome shotgun (WGS) entry which is preliminary data.</text>
</comment>
<comment type="pathway">
    <text evidence="7">Cell wall biogenesis; peptidoglycan biosynthesis.</text>
</comment>
<evidence type="ECO:0000313" key="9">
    <source>
        <dbReference type="EMBL" id="MDN4476186.1"/>
    </source>
</evidence>
<evidence type="ECO:0000256" key="1">
    <source>
        <dbReference type="ARBA" id="ARBA00004141"/>
    </source>
</evidence>
<dbReference type="EC" id="2.7.8.13" evidence="7 8"/>